<proteinExistence type="predicted"/>
<evidence type="ECO:0000313" key="1">
    <source>
        <dbReference type="EMBL" id="OJJ04383.1"/>
    </source>
</evidence>
<sequence length="110" mass="11991">MLTRLGSGHSSLIRLAYFPQPPDKNGDKTASPIKASVTVCHFQPIARGVSSLSLWKLALMPGRCFVTTSGDRIPSISAAILKITNRLDSYIALVALANPCESRRFFRKTS</sequence>
<name>A0A1L9PSA6_ASPVE</name>
<keyword evidence="2" id="KW-1185">Reference proteome</keyword>
<dbReference type="Proteomes" id="UP000184073">
    <property type="component" value="Unassembled WGS sequence"/>
</dbReference>
<gene>
    <name evidence="1" type="ORF">ASPVEDRAFT_785848</name>
</gene>
<dbReference type="EMBL" id="KV878131">
    <property type="protein sequence ID" value="OJJ04383.1"/>
    <property type="molecule type" value="Genomic_DNA"/>
</dbReference>
<dbReference type="VEuPathDB" id="FungiDB:ASPVEDRAFT_785848"/>
<evidence type="ECO:0000313" key="2">
    <source>
        <dbReference type="Proteomes" id="UP000184073"/>
    </source>
</evidence>
<dbReference type="GeneID" id="63732082"/>
<protein>
    <submittedName>
        <fullName evidence="1">Uncharacterized protein</fullName>
    </submittedName>
</protein>
<organism evidence="1 2">
    <name type="scientific">Aspergillus versicolor CBS 583.65</name>
    <dbReference type="NCBI Taxonomy" id="1036611"/>
    <lineage>
        <taxon>Eukaryota</taxon>
        <taxon>Fungi</taxon>
        <taxon>Dikarya</taxon>
        <taxon>Ascomycota</taxon>
        <taxon>Pezizomycotina</taxon>
        <taxon>Eurotiomycetes</taxon>
        <taxon>Eurotiomycetidae</taxon>
        <taxon>Eurotiales</taxon>
        <taxon>Aspergillaceae</taxon>
        <taxon>Aspergillus</taxon>
        <taxon>Aspergillus subgen. Nidulantes</taxon>
    </lineage>
</organism>
<dbReference type="RefSeq" id="XP_040670145.1">
    <property type="nucleotide sequence ID" value="XM_040816571.1"/>
</dbReference>
<reference evidence="2" key="1">
    <citation type="journal article" date="2017" name="Genome Biol.">
        <title>Comparative genomics reveals high biological diversity and specific adaptations in the industrially and medically important fungal genus Aspergillus.</title>
        <authorList>
            <person name="de Vries R.P."/>
            <person name="Riley R."/>
            <person name="Wiebenga A."/>
            <person name="Aguilar-Osorio G."/>
            <person name="Amillis S."/>
            <person name="Uchima C.A."/>
            <person name="Anderluh G."/>
            <person name="Asadollahi M."/>
            <person name="Askin M."/>
            <person name="Barry K."/>
            <person name="Battaglia E."/>
            <person name="Bayram O."/>
            <person name="Benocci T."/>
            <person name="Braus-Stromeyer S.A."/>
            <person name="Caldana C."/>
            <person name="Canovas D."/>
            <person name="Cerqueira G.C."/>
            <person name="Chen F."/>
            <person name="Chen W."/>
            <person name="Choi C."/>
            <person name="Clum A."/>
            <person name="Dos Santos R.A."/>
            <person name="Damasio A.R."/>
            <person name="Diallinas G."/>
            <person name="Emri T."/>
            <person name="Fekete E."/>
            <person name="Flipphi M."/>
            <person name="Freyberg S."/>
            <person name="Gallo A."/>
            <person name="Gournas C."/>
            <person name="Habgood R."/>
            <person name="Hainaut M."/>
            <person name="Harispe M.L."/>
            <person name="Henrissat B."/>
            <person name="Hilden K.S."/>
            <person name="Hope R."/>
            <person name="Hossain A."/>
            <person name="Karabika E."/>
            <person name="Karaffa L."/>
            <person name="Karanyi Z."/>
            <person name="Krasevec N."/>
            <person name="Kuo A."/>
            <person name="Kusch H."/>
            <person name="LaButti K."/>
            <person name="Lagendijk E.L."/>
            <person name="Lapidus A."/>
            <person name="Levasseur A."/>
            <person name="Lindquist E."/>
            <person name="Lipzen A."/>
            <person name="Logrieco A.F."/>
            <person name="MacCabe A."/>
            <person name="Maekelae M.R."/>
            <person name="Malavazi I."/>
            <person name="Melin P."/>
            <person name="Meyer V."/>
            <person name="Mielnichuk N."/>
            <person name="Miskei M."/>
            <person name="Molnar A.P."/>
            <person name="Mule G."/>
            <person name="Ngan C.Y."/>
            <person name="Orejas M."/>
            <person name="Orosz E."/>
            <person name="Ouedraogo J.P."/>
            <person name="Overkamp K.M."/>
            <person name="Park H.-S."/>
            <person name="Perrone G."/>
            <person name="Piumi F."/>
            <person name="Punt P.J."/>
            <person name="Ram A.F."/>
            <person name="Ramon A."/>
            <person name="Rauscher S."/>
            <person name="Record E."/>
            <person name="Riano-Pachon D.M."/>
            <person name="Robert V."/>
            <person name="Roehrig J."/>
            <person name="Ruller R."/>
            <person name="Salamov A."/>
            <person name="Salih N.S."/>
            <person name="Samson R.A."/>
            <person name="Sandor E."/>
            <person name="Sanguinetti M."/>
            <person name="Schuetze T."/>
            <person name="Sepcic K."/>
            <person name="Shelest E."/>
            <person name="Sherlock G."/>
            <person name="Sophianopoulou V."/>
            <person name="Squina F.M."/>
            <person name="Sun H."/>
            <person name="Susca A."/>
            <person name="Todd R.B."/>
            <person name="Tsang A."/>
            <person name="Unkles S.E."/>
            <person name="van de Wiele N."/>
            <person name="van Rossen-Uffink D."/>
            <person name="Oliveira J.V."/>
            <person name="Vesth T.C."/>
            <person name="Visser J."/>
            <person name="Yu J.-H."/>
            <person name="Zhou M."/>
            <person name="Andersen M.R."/>
            <person name="Archer D.B."/>
            <person name="Baker S.E."/>
            <person name="Benoit I."/>
            <person name="Brakhage A.A."/>
            <person name="Braus G.H."/>
            <person name="Fischer R."/>
            <person name="Frisvad J.C."/>
            <person name="Goldman G.H."/>
            <person name="Houbraken J."/>
            <person name="Oakley B."/>
            <person name="Pocsi I."/>
            <person name="Scazzocchio C."/>
            <person name="Seiboth B."/>
            <person name="vanKuyk P.A."/>
            <person name="Wortman J."/>
            <person name="Dyer P.S."/>
            <person name="Grigoriev I.V."/>
        </authorList>
    </citation>
    <scope>NUCLEOTIDE SEQUENCE [LARGE SCALE GENOMIC DNA]</scope>
    <source>
        <strain evidence="2">CBS 583.65</strain>
    </source>
</reference>
<accession>A0A1L9PSA6</accession>
<dbReference type="AlphaFoldDB" id="A0A1L9PSA6"/>